<accession>A0A388TK23</accession>
<dbReference type="InterPro" id="IPR011055">
    <property type="entry name" value="Dup_hybrid_motif"/>
</dbReference>
<name>A0A388TK23_9BACT</name>
<dbReference type="PANTHER" id="PTHR21666:SF289">
    <property type="entry name" value="L-ALA--D-GLU ENDOPEPTIDASE"/>
    <property type="match status" value="1"/>
</dbReference>
<dbReference type="EMBL" id="BGZP01000010">
    <property type="protein sequence ID" value="GBR77653.1"/>
    <property type="molecule type" value="Genomic_DNA"/>
</dbReference>
<evidence type="ECO:0000256" key="1">
    <source>
        <dbReference type="ARBA" id="ARBA00022729"/>
    </source>
</evidence>
<evidence type="ECO:0000259" key="2">
    <source>
        <dbReference type="Pfam" id="PF01551"/>
    </source>
</evidence>
<dbReference type="Proteomes" id="UP000282196">
    <property type="component" value="Unassembled WGS sequence"/>
</dbReference>
<keyword evidence="4" id="KW-1185">Reference proteome</keyword>
<dbReference type="InterPro" id="IPR016047">
    <property type="entry name" value="M23ase_b-sheet_dom"/>
</dbReference>
<dbReference type="CDD" id="cd12797">
    <property type="entry name" value="M23_peptidase"/>
    <property type="match status" value="1"/>
</dbReference>
<dbReference type="SUPFAM" id="SSF51261">
    <property type="entry name" value="Duplicated hybrid motif"/>
    <property type="match status" value="1"/>
</dbReference>
<feature type="domain" description="M23ase beta-sheet core" evidence="2">
    <location>
        <begin position="2"/>
        <end position="73"/>
    </location>
</feature>
<dbReference type="PANTHER" id="PTHR21666">
    <property type="entry name" value="PEPTIDASE-RELATED"/>
    <property type="match status" value="1"/>
</dbReference>
<proteinExistence type="predicted"/>
<dbReference type="Gene3D" id="2.70.70.10">
    <property type="entry name" value="Glucose Permease (Domain IIA)"/>
    <property type="match status" value="1"/>
</dbReference>
<evidence type="ECO:0000313" key="3">
    <source>
        <dbReference type="EMBL" id="GBR77653.1"/>
    </source>
</evidence>
<dbReference type="GO" id="GO:0004222">
    <property type="term" value="F:metalloendopeptidase activity"/>
    <property type="evidence" value="ECO:0007669"/>
    <property type="project" value="TreeGrafter"/>
</dbReference>
<keyword evidence="1" id="KW-0732">Signal</keyword>
<evidence type="ECO:0000313" key="4">
    <source>
        <dbReference type="Proteomes" id="UP000282196"/>
    </source>
</evidence>
<dbReference type="AlphaFoldDB" id="A0A388TK23"/>
<sequence length="88" mass="10172">MTFSGWDNGFGNVIIIDHQNNYRTIYGHNERNTVKRGDRIRKGQVIAQAGSTGISTGPHCHYQVEYKNRTVDPQRFLDVNIRQANRLR</sequence>
<reference evidence="3 4" key="1">
    <citation type="journal article" date="2019" name="ISME J.">
        <title>Genome analyses of uncultured TG2/ZB3 bacteria in 'Margulisbacteria' specifically attached to ectosymbiotic spirochetes of protists in the termite gut.</title>
        <authorList>
            <person name="Utami Y.D."/>
            <person name="Kuwahara H."/>
            <person name="Igai K."/>
            <person name="Murakami T."/>
            <person name="Sugaya K."/>
            <person name="Morikawa T."/>
            <person name="Nagura Y."/>
            <person name="Yuki M."/>
            <person name="Deevong P."/>
            <person name="Inoue T."/>
            <person name="Kihara K."/>
            <person name="Lo N."/>
            <person name="Yamada A."/>
            <person name="Ohkuma M."/>
            <person name="Hongoh Y."/>
        </authorList>
    </citation>
    <scope>NUCLEOTIDE SEQUENCE [LARGE SCALE GENOMIC DNA]</scope>
    <source>
        <strain evidence="3">RsDinE6-01</strain>
    </source>
</reference>
<gene>
    <name evidence="3" type="ORF">RDn1_312</name>
</gene>
<dbReference type="InterPro" id="IPR050570">
    <property type="entry name" value="Cell_wall_metabolism_enzyme"/>
</dbReference>
<protein>
    <submittedName>
        <fullName evidence="3">Peptidase M23</fullName>
    </submittedName>
</protein>
<dbReference type="Pfam" id="PF01551">
    <property type="entry name" value="Peptidase_M23"/>
    <property type="match status" value="1"/>
</dbReference>
<organism evidence="3 4">
    <name type="scientific">Candidatus Termititenax dinenymphae</name>
    <dbReference type="NCBI Taxonomy" id="2218523"/>
    <lineage>
        <taxon>Bacteria</taxon>
        <taxon>Bacillati</taxon>
        <taxon>Candidatus Margulisiibacteriota</taxon>
        <taxon>Candidatus Termititenacia</taxon>
        <taxon>Candidatus Termititenacales</taxon>
        <taxon>Candidatus Termititenacaceae</taxon>
        <taxon>Candidatus Termititenax</taxon>
    </lineage>
</organism>
<comment type="caution">
    <text evidence="3">The sequence shown here is derived from an EMBL/GenBank/DDBJ whole genome shotgun (WGS) entry which is preliminary data.</text>
</comment>